<keyword evidence="1" id="KW-0472">Membrane</keyword>
<evidence type="ECO:0000313" key="3">
    <source>
        <dbReference type="Proteomes" id="UP000198552"/>
    </source>
</evidence>
<feature type="transmembrane region" description="Helical" evidence="1">
    <location>
        <begin position="71"/>
        <end position="91"/>
    </location>
</feature>
<dbReference type="STRING" id="1527607.SAMN05428957_10955"/>
<proteinExistence type="predicted"/>
<dbReference type="Pfam" id="PF11804">
    <property type="entry name" value="DUF3325"/>
    <property type="match status" value="1"/>
</dbReference>
<keyword evidence="1" id="KW-1133">Transmembrane helix</keyword>
<organism evidence="2 3">
    <name type="scientific">Oryzisolibacter propanilivorax</name>
    <dbReference type="NCBI Taxonomy" id="1527607"/>
    <lineage>
        <taxon>Bacteria</taxon>
        <taxon>Pseudomonadati</taxon>
        <taxon>Pseudomonadota</taxon>
        <taxon>Betaproteobacteria</taxon>
        <taxon>Burkholderiales</taxon>
        <taxon>Comamonadaceae</taxon>
        <taxon>Oryzisolibacter</taxon>
    </lineage>
</organism>
<name>A0A1G9UMP0_9BURK</name>
<dbReference type="Proteomes" id="UP000198552">
    <property type="component" value="Unassembled WGS sequence"/>
</dbReference>
<dbReference type="AlphaFoldDB" id="A0A1G9UMP0"/>
<dbReference type="InterPro" id="IPR021762">
    <property type="entry name" value="DUF3325"/>
</dbReference>
<protein>
    <recommendedName>
        <fullName evidence="4">DUF3325 domain-containing protein</fullName>
    </recommendedName>
</protein>
<evidence type="ECO:0000313" key="2">
    <source>
        <dbReference type="EMBL" id="SDM60785.1"/>
    </source>
</evidence>
<dbReference type="EMBL" id="FNHP01000009">
    <property type="protein sequence ID" value="SDM60785.1"/>
    <property type="molecule type" value="Genomic_DNA"/>
</dbReference>
<reference evidence="3" key="1">
    <citation type="submission" date="2016-10" db="EMBL/GenBank/DDBJ databases">
        <authorList>
            <person name="Varghese N."/>
            <person name="Submissions S."/>
        </authorList>
    </citation>
    <scope>NUCLEOTIDE SEQUENCE [LARGE SCALE GENOMIC DNA]</scope>
    <source>
        <strain evidence="3">EPL6</strain>
    </source>
</reference>
<evidence type="ECO:0000256" key="1">
    <source>
        <dbReference type="SAM" id="Phobius"/>
    </source>
</evidence>
<sequence length="111" mass="11501">MRDALLLSAALLAAVAGMGWLALAMDGHWSQVRGAEGPSQTGARRLRVLGALALAASLGSCLAVDHASMAVLVWVMALGASALAVSLALSFRPHWLRVLSLPGNSLRQHGH</sequence>
<keyword evidence="1" id="KW-0812">Transmembrane</keyword>
<evidence type="ECO:0008006" key="4">
    <source>
        <dbReference type="Google" id="ProtNLM"/>
    </source>
</evidence>
<keyword evidence="3" id="KW-1185">Reference proteome</keyword>
<dbReference type="RefSeq" id="WP_175488304.1">
    <property type="nucleotide sequence ID" value="NZ_FNHP01000009.1"/>
</dbReference>
<gene>
    <name evidence="2" type="ORF">SAMN05428957_10955</name>
</gene>
<accession>A0A1G9UMP0</accession>